<dbReference type="eggNOG" id="KOG2020">
    <property type="taxonomic scope" value="Eukaryota"/>
</dbReference>
<dbReference type="AlphaFoldDB" id="D8RQZ1"/>
<dbReference type="HOGENOM" id="CLU_004265_0_0_1"/>
<dbReference type="EMBL" id="GL377587">
    <property type="protein sequence ID" value="EFJ25305.1"/>
    <property type="molecule type" value="Genomic_DNA"/>
</dbReference>
<dbReference type="InterPro" id="IPR045478">
    <property type="entry name" value="Exportin-5_C"/>
</dbReference>
<dbReference type="GO" id="GO:0006405">
    <property type="term" value="P:RNA export from nucleus"/>
    <property type="evidence" value="ECO:0000318"/>
    <property type="project" value="GO_Central"/>
</dbReference>
<protein>
    <submittedName>
        <fullName evidence="3">Uncharacterized protein</fullName>
    </submittedName>
</protein>
<dbReference type="GO" id="GO:0005737">
    <property type="term" value="C:cytoplasm"/>
    <property type="evidence" value="ECO:0000318"/>
    <property type="project" value="GO_Central"/>
</dbReference>
<evidence type="ECO:0000313" key="4">
    <source>
        <dbReference type="Proteomes" id="UP000001514"/>
    </source>
</evidence>
<dbReference type="Gramene" id="EFJ25305">
    <property type="protein sequence ID" value="EFJ25305"/>
    <property type="gene ID" value="SELMODRAFT_442126"/>
</dbReference>
<dbReference type="Pfam" id="PF08389">
    <property type="entry name" value="Xpo1"/>
    <property type="match status" value="1"/>
</dbReference>
<dbReference type="PANTHER" id="PTHR11223:SF3">
    <property type="entry name" value="EXPORTIN-5"/>
    <property type="match status" value="1"/>
</dbReference>
<dbReference type="InterPro" id="IPR013598">
    <property type="entry name" value="Exportin-1/Importin-b-like"/>
</dbReference>
<proteinExistence type="predicted"/>
<evidence type="ECO:0000313" key="3">
    <source>
        <dbReference type="EMBL" id="EFJ25305.1"/>
    </source>
</evidence>
<dbReference type="InterPro" id="IPR016024">
    <property type="entry name" value="ARM-type_fold"/>
</dbReference>
<feature type="domain" description="Exportin-5 C-terminal" evidence="2">
    <location>
        <begin position="305"/>
        <end position="1065"/>
    </location>
</feature>
<keyword evidence="4" id="KW-1185">Reference proteome</keyword>
<dbReference type="Gene3D" id="1.25.10.10">
    <property type="entry name" value="Leucine-rich Repeat Variant"/>
    <property type="match status" value="1"/>
</dbReference>
<dbReference type="OrthoDB" id="2215036at2759"/>
<reference evidence="3 4" key="1">
    <citation type="journal article" date="2011" name="Science">
        <title>The Selaginella genome identifies genetic changes associated with the evolution of vascular plants.</title>
        <authorList>
            <person name="Banks J.A."/>
            <person name="Nishiyama T."/>
            <person name="Hasebe M."/>
            <person name="Bowman J.L."/>
            <person name="Gribskov M."/>
            <person name="dePamphilis C."/>
            <person name="Albert V.A."/>
            <person name="Aono N."/>
            <person name="Aoyama T."/>
            <person name="Ambrose B.A."/>
            <person name="Ashton N.W."/>
            <person name="Axtell M.J."/>
            <person name="Barker E."/>
            <person name="Barker M.S."/>
            <person name="Bennetzen J.L."/>
            <person name="Bonawitz N.D."/>
            <person name="Chapple C."/>
            <person name="Cheng C."/>
            <person name="Correa L.G."/>
            <person name="Dacre M."/>
            <person name="DeBarry J."/>
            <person name="Dreyer I."/>
            <person name="Elias M."/>
            <person name="Engstrom E.M."/>
            <person name="Estelle M."/>
            <person name="Feng L."/>
            <person name="Finet C."/>
            <person name="Floyd S.K."/>
            <person name="Frommer W.B."/>
            <person name="Fujita T."/>
            <person name="Gramzow L."/>
            <person name="Gutensohn M."/>
            <person name="Harholt J."/>
            <person name="Hattori M."/>
            <person name="Heyl A."/>
            <person name="Hirai T."/>
            <person name="Hiwatashi Y."/>
            <person name="Ishikawa M."/>
            <person name="Iwata M."/>
            <person name="Karol K.G."/>
            <person name="Koehler B."/>
            <person name="Kolukisaoglu U."/>
            <person name="Kubo M."/>
            <person name="Kurata T."/>
            <person name="Lalonde S."/>
            <person name="Li K."/>
            <person name="Li Y."/>
            <person name="Litt A."/>
            <person name="Lyons E."/>
            <person name="Manning G."/>
            <person name="Maruyama T."/>
            <person name="Michael T.P."/>
            <person name="Mikami K."/>
            <person name="Miyazaki S."/>
            <person name="Morinaga S."/>
            <person name="Murata T."/>
            <person name="Mueller-Roeber B."/>
            <person name="Nelson D.R."/>
            <person name="Obara M."/>
            <person name="Oguri Y."/>
            <person name="Olmstead R.G."/>
            <person name="Onodera N."/>
            <person name="Petersen B.L."/>
            <person name="Pils B."/>
            <person name="Prigge M."/>
            <person name="Rensing S.A."/>
            <person name="Riano-Pachon D.M."/>
            <person name="Roberts A.W."/>
            <person name="Sato Y."/>
            <person name="Scheller H.V."/>
            <person name="Schulz B."/>
            <person name="Schulz C."/>
            <person name="Shakirov E.V."/>
            <person name="Shibagaki N."/>
            <person name="Shinohara N."/>
            <person name="Shippen D.E."/>
            <person name="Soerensen I."/>
            <person name="Sotooka R."/>
            <person name="Sugimoto N."/>
            <person name="Sugita M."/>
            <person name="Sumikawa N."/>
            <person name="Tanurdzic M."/>
            <person name="Theissen G."/>
            <person name="Ulvskov P."/>
            <person name="Wakazuki S."/>
            <person name="Weng J.K."/>
            <person name="Willats W.W."/>
            <person name="Wipf D."/>
            <person name="Wolf P.G."/>
            <person name="Yang L."/>
            <person name="Zimmer A.D."/>
            <person name="Zhu Q."/>
            <person name="Mitros T."/>
            <person name="Hellsten U."/>
            <person name="Loque D."/>
            <person name="Otillar R."/>
            <person name="Salamov A."/>
            <person name="Schmutz J."/>
            <person name="Shapiro H."/>
            <person name="Lindquist E."/>
            <person name="Lucas S."/>
            <person name="Rokhsar D."/>
            <person name="Grigoriev I.V."/>
        </authorList>
    </citation>
    <scope>NUCLEOTIDE SEQUENCE [LARGE SCALE GENOMIC DNA]</scope>
</reference>
<name>D8RQZ1_SELML</name>
<dbReference type="Proteomes" id="UP000001514">
    <property type="component" value="Unassembled WGS sequence"/>
</dbReference>
<dbReference type="FunCoup" id="D8RQZ1">
    <property type="interactions" value="4754"/>
</dbReference>
<dbReference type="GO" id="GO:0003723">
    <property type="term" value="F:RNA binding"/>
    <property type="evidence" value="ECO:0000318"/>
    <property type="project" value="GO_Central"/>
</dbReference>
<dbReference type="GO" id="GO:0005049">
    <property type="term" value="F:nuclear export signal receptor activity"/>
    <property type="evidence" value="ECO:0000318"/>
    <property type="project" value="GO_Central"/>
</dbReference>
<gene>
    <name evidence="3" type="ORF">SELMODRAFT_442126</name>
</gene>
<evidence type="ECO:0000259" key="1">
    <source>
        <dbReference type="Pfam" id="PF08389"/>
    </source>
</evidence>
<dbReference type="OMA" id="IAKRSWG"/>
<sequence length="1099" mass="122213">MVDPASVAAAVKAALDCAQDRLAAISFLDSIKSGDVRVLGGTAFALSSQNQPLEVRHYGLKLLQHLVRIRWDELNHEEKGKMTGMVLDMVKEFATPHEAWSVKSQTAALVAEVTRREEPDVWKGMLKSLLPISDMSPVHAEMVAMVMRWLPEDVIVHNEDLETTRRRQLLSELTESLPQLFPFFYKLLEKHFGAGMEAMHLQQMELAKQHAAVVTAALQAVLVYAEWSPVTNFSSYGLVEACGFLINSSEFRLAACEILKQLLSRRKPYDEDVELFNSVLARVYEILSSVCDAYFVHYDGGGSAPLEFAECLCEALVALGSQNLQVISSNNQKLATYYRQMLKFLQHSEFSLHVQALPLWLGLLRDSLSVERNKVIIARPTVVVPIETASVLLDVAFQKLLKDGQEEEFTSAVDYSQYRGRLIELIRLVAHHHHDLGITKVVQRLDVFLTKEKISSQEYFILESTHTMLDAVVTGCFARGGTSELLGGLLQRLLTVHWSEPELVEIHAKCFDALVPYIKNVPTAVPTVIQKLFQLLVTVPVVSKEASSTNSKARFQVCTSFLRIAKLAGPALFPHMQIVAETMTRLQQERHLLRGEYILLGESLLVAGSTAGQEQQNQVLEWLLGPFRDYWCHSDWQQKYLCDPAGFVRLLGTTTTENLSGDEGMWYIFHSIHFFEKALRRCAAGVEGNPSSHPMAVHMSWILPPLIQLLRCLHSLWIPSILSTLPPPVRQAIHLSASEQASILGESKTVDHKEDELRNWLKSVRDSGYNVLRYASSRLGNQFFVNMSGLSGPLATGLMESLSSMEFRHLRSLVHSVIQSFVRFCPHSLREVWLGQLLPPLLVHCHATLPLAWENLVREGAVKTGTLFAVDGSSGINTELVEERMLRELTREVCTLLAIMASSELNPEQQPGMLCYVIQHSAAAFATVHLGIQSLQWPDSDAVHRGAVFCGAVIDVAGPLNDTNLREIVGKDMFTAIIQSLTLESNSAAHAELLGLLREILVKLSPHTSTPKQVLMSLPSISQQEFANFETAFNKTTSVKEQRQHIKNLLLAAGGDKLKALKPQKNTSVITNVTKPLAKGKPGVKEDDGPGLVGLATLM</sequence>
<dbReference type="InterPro" id="IPR011989">
    <property type="entry name" value="ARM-like"/>
</dbReference>
<dbReference type="GO" id="GO:0005634">
    <property type="term" value="C:nucleus"/>
    <property type="evidence" value="ECO:0000318"/>
    <property type="project" value="GO_Central"/>
</dbReference>
<dbReference type="STRING" id="88036.D8RQZ1"/>
<dbReference type="InParanoid" id="D8RQZ1"/>
<dbReference type="GO" id="GO:0006611">
    <property type="term" value="P:protein export from nucleus"/>
    <property type="evidence" value="ECO:0007669"/>
    <property type="project" value="InterPro"/>
</dbReference>
<feature type="domain" description="Exportin-1/Importin-beta-like" evidence="1">
    <location>
        <begin position="101"/>
        <end position="259"/>
    </location>
</feature>
<evidence type="ECO:0000259" key="2">
    <source>
        <dbReference type="Pfam" id="PF19273"/>
    </source>
</evidence>
<dbReference type="Pfam" id="PF19273">
    <property type="entry name" value="Exportin-5"/>
    <property type="match status" value="1"/>
</dbReference>
<accession>D8RQZ1</accession>
<dbReference type="PANTHER" id="PTHR11223">
    <property type="entry name" value="EXPORTIN 1/5"/>
    <property type="match status" value="1"/>
</dbReference>
<organism evidence="4">
    <name type="scientific">Selaginella moellendorffii</name>
    <name type="common">Spikemoss</name>
    <dbReference type="NCBI Taxonomy" id="88036"/>
    <lineage>
        <taxon>Eukaryota</taxon>
        <taxon>Viridiplantae</taxon>
        <taxon>Streptophyta</taxon>
        <taxon>Embryophyta</taxon>
        <taxon>Tracheophyta</taxon>
        <taxon>Lycopodiopsida</taxon>
        <taxon>Selaginellales</taxon>
        <taxon>Selaginellaceae</taxon>
        <taxon>Selaginella</taxon>
    </lineage>
</organism>
<dbReference type="SUPFAM" id="SSF48371">
    <property type="entry name" value="ARM repeat"/>
    <property type="match status" value="1"/>
</dbReference>
<dbReference type="InterPro" id="IPR045065">
    <property type="entry name" value="XPO1/5"/>
</dbReference>
<dbReference type="KEGG" id="smo:SELMODRAFT_442126"/>